<keyword evidence="3" id="KW-1185">Reference proteome</keyword>
<dbReference type="EMBL" id="FMWG01000001">
    <property type="protein sequence ID" value="SCZ50500.1"/>
    <property type="molecule type" value="Genomic_DNA"/>
</dbReference>
<accession>A0A1G5PN14</accession>
<keyword evidence="1" id="KW-0472">Membrane</keyword>
<dbReference type="STRING" id="1156985.SAMN04488118_101298"/>
<dbReference type="Proteomes" id="UP000198767">
    <property type="component" value="Unassembled WGS sequence"/>
</dbReference>
<dbReference type="Pfam" id="PF11750">
    <property type="entry name" value="DUF3307"/>
    <property type="match status" value="1"/>
</dbReference>
<proteinExistence type="predicted"/>
<protein>
    <recommendedName>
        <fullName evidence="4">DUF3307 domain-containing protein</fullName>
    </recommendedName>
</protein>
<reference evidence="2 3" key="1">
    <citation type="submission" date="2016-10" db="EMBL/GenBank/DDBJ databases">
        <authorList>
            <person name="de Groot N.N."/>
        </authorList>
    </citation>
    <scope>NUCLEOTIDE SEQUENCE [LARGE SCALE GENOMIC DNA]</scope>
    <source>
        <strain evidence="2 3">U95</strain>
    </source>
</reference>
<dbReference type="RefSeq" id="WP_090215116.1">
    <property type="nucleotide sequence ID" value="NZ_CANLDO010000002.1"/>
</dbReference>
<name>A0A1G5PN14_9RHOB</name>
<gene>
    <name evidence="2" type="ORF">SAMN04488118_101298</name>
</gene>
<evidence type="ECO:0008006" key="4">
    <source>
        <dbReference type="Google" id="ProtNLM"/>
    </source>
</evidence>
<sequence>MPDHVGSLLLLLCLLQVKHMFADFFLQTPRMLSGRGAYLHLGRAQHATVHFAGSVIALLIMAAPLVFLLTICIIEWIIHFHIDYGKAKYNERKCLTPTQSLFWWAMGTDQALHQLTYVAMGWAWCAFVLS</sequence>
<dbReference type="AlphaFoldDB" id="A0A1G5PN14"/>
<evidence type="ECO:0000313" key="3">
    <source>
        <dbReference type="Proteomes" id="UP000198767"/>
    </source>
</evidence>
<dbReference type="InterPro" id="IPR021737">
    <property type="entry name" value="Phage_phiKZ_Orf197"/>
</dbReference>
<dbReference type="OrthoDB" id="558011at2"/>
<keyword evidence="1" id="KW-0812">Transmembrane</keyword>
<organism evidence="2 3">
    <name type="scientific">Epibacterium ulvae</name>
    <dbReference type="NCBI Taxonomy" id="1156985"/>
    <lineage>
        <taxon>Bacteria</taxon>
        <taxon>Pseudomonadati</taxon>
        <taxon>Pseudomonadota</taxon>
        <taxon>Alphaproteobacteria</taxon>
        <taxon>Rhodobacterales</taxon>
        <taxon>Roseobacteraceae</taxon>
        <taxon>Epibacterium</taxon>
    </lineage>
</organism>
<keyword evidence="1" id="KW-1133">Transmembrane helix</keyword>
<feature type="transmembrane region" description="Helical" evidence="1">
    <location>
        <begin position="51"/>
        <end position="78"/>
    </location>
</feature>
<evidence type="ECO:0000256" key="1">
    <source>
        <dbReference type="SAM" id="Phobius"/>
    </source>
</evidence>
<evidence type="ECO:0000313" key="2">
    <source>
        <dbReference type="EMBL" id="SCZ50500.1"/>
    </source>
</evidence>